<feature type="transmembrane region" description="Helical" evidence="10">
    <location>
        <begin position="33"/>
        <end position="51"/>
    </location>
</feature>
<feature type="region of interest" description="Disordered" evidence="9">
    <location>
        <begin position="440"/>
        <end position="466"/>
    </location>
</feature>
<dbReference type="InterPro" id="IPR036458">
    <property type="entry name" value="Na:dicarbo_symporter_sf"/>
</dbReference>
<dbReference type="GO" id="GO:0005886">
    <property type="term" value="C:plasma membrane"/>
    <property type="evidence" value="ECO:0007669"/>
    <property type="project" value="UniProtKB-SubCell"/>
</dbReference>
<evidence type="ECO:0000256" key="8">
    <source>
        <dbReference type="ARBA" id="ARBA00023136"/>
    </source>
</evidence>
<dbReference type="PROSITE" id="PS00714">
    <property type="entry name" value="NA_DICARBOXYL_SYMP_2"/>
    <property type="match status" value="1"/>
</dbReference>
<dbReference type="HOGENOM" id="CLU_019375_7_0_5"/>
<evidence type="ECO:0000256" key="10">
    <source>
        <dbReference type="SAM" id="Phobius"/>
    </source>
</evidence>
<dbReference type="FunFam" id="1.10.3860.10:FF:000001">
    <property type="entry name" value="C4-dicarboxylate transport protein"/>
    <property type="match status" value="1"/>
</dbReference>
<keyword evidence="3" id="KW-0813">Transport</keyword>
<sequence>MATLNGSLHDPRRSSGPGSGDAAKRPVPIYKRLYPQVLFALAAGIALGHFYPGLAEQMKPFGDGFIKMIKMMIGPVIFITVSVGIAKMGDLKEVGRVGLKALIYFEILTTLALVIGLVVGNVLKPGVGINADPATLDASSITGFVASSQKLSTVDFLLHIIPTTFFDAFAKGEILQVLFVAVLFGVALSHFSQHTKLLVKILEEASHGLFGIIGFIMRIAPLGAFGAMAFTVGKYGIGSLQQVFLLVVGVYVTCIAFVFLVLGFVARLTGFSLWRFLVYIKEEIFVVIGTSSSETVLPRMLVKMEKLGCAKPVVGLVLPTGYSFNLDGTCVYLTMAALFIAQAFNIDLTLGEQLSILGVMLLTSKGAAAVSGAAFVTLAASMSSIHHLPVSGLALLLGVDRILAEVRAVTNLIGNGVGTLAISKWENALDTARMQQVLSGEAAPTAEEAEQAENTGTTTGAAVPVI</sequence>
<evidence type="ECO:0000256" key="3">
    <source>
        <dbReference type="ARBA" id="ARBA00022448"/>
    </source>
</evidence>
<feature type="transmembrane region" description="Helical" evidence="10">
    <location>
        <begin position="174"/>
        <end position="191"/>
    </location>
</feature>
<keyword evidence="8 10" id="KW-0472">Membrane</keyword>
<gene>
    <name evidence="11" type="ordered locus">Mnod_8666</name>
</gene>
<comment type="subcellular location">
    <subcellularLocation>
        <location evidence="1">Cell inner membrane</location>
        <topology evidence="1">Multi-pass membrane protein</topology>
    </subcellularLocation>
</comment>
<evidence type="ECO:0000256" key="5">
    <source>
        <dbReference type="ARBA" id="ARBA00022692"/>
    </source>
</evidence>
<reference evidence="12" key="1">
    <citation type="submission" date="2009-01" db="EMBL/GenBank/DDBJ databases">
        <title>Complete sequence of plasmid 1 of Methylobacterium nodulans ORS 2060.</title>
        <authorList>
            <consortium name="US DOE Joint Genome Institute"/>
            <person name="Lucas S."/>
            <person name="Copeland A."/>
            <person name="Lapidus A."/>
            <person name="Glavina del Rio T."/>
            <person name="Dalin E."/>
            <person name="Tice H."/>
            <person name="Bruce D."/>
            <person name="Goodwin L."/>
            <person name="Pitluck S."/>
            <person name="Sims D."/>
            <person name="Brettin T."/>
            <person name="Detter J.C."/>
            <person name="Han C."/>
            <person name="Larimer F."/>
            <person name="Land M."/>
            <person name="Hauser L."/>
            <person name="Kyrpides N."/>
            <person name="Ivanova N."/>
            <person name="Marx C.J."/>
            <person name="Richardson P."/>
        </authorList>
    </citation>
    <scope>NUCLEOTIDE SEQUENCE [LARGE SCALE GENOMIC DNA]</scope>
    <source>
        <strain evidence="12">LMG 21967 / CNCM I-2342 / ORS 2060</strain>
        <plasmid evidence="12">Plasmid pMNOD01</plasmid>
    </source>
</reference>
<evidence type="ECO:0000256" key="9">
    <source>
        <dbReference type="SAM" id="MobiDB-lite"/>
    </source>
</evidence>
<dbReference type="AlphaFoldDB" id="B8IWE2"/>
<evidence type="ECO:0000256" key="6">
    <source>
        <dbReference type="ARBA" id="ARBA00022847"/>
    </source>
</evidence>
<dbReference type="PANTHER" id="PTHR42865">
    <property type="entry name" value="PROTON/GLUTAMATE-ASPARTATE SYMPORTER"/>
    <property type="match status" value="1"/>
</dbReference>
<dbReference type="GO" id="GO:0070778">
    <property type="term" value="P:L-aspartate transmembrane transport"/>
    <property type="evidence" value="ECO:0007669"/>
    <property type="project" value="TreeGrafter"/>
</dbReference>
<feature type="region of interest" description="Disordered" evidence="9">
    <location>
        <begin position="1"/>
        <end position="23"/>
    </location>
</feature>
<feature type="transmembrane region" description="Helical" evidence="10">
    <location>
        <begin position="71"/>
        <end position="89"/>
    </location>
</feature>
<proteinExistence type="inferred from homology"/>
<feature type="transmembrane region" description="Helical" evidence="10">
    <location>
        <begin position="243"/>
        <end position="266"/>
    </location>
</feature>
<dbReference type="OrthoDB" id="9766690at2"/>
<dbReference type="PRINTS" id="PR00173">
    <property type="entry name" value="EDTRNSPORT"/>
</dbReference>
<keyword evidence="7 10" id="KW-1133">Transmembrane helix</keyword>
<evidence type="ECO:0000256" key="1">
    <source>
        <dbReference type="ARBA" id="ARBA00004429"/>
    </source>
</evidence>
<keyword evidence="6" id="KW-0769">Symport</keyword>
<dbReference type="Pfam" id="PF00375">
    <property type="entry name" value="SDF"/>
    <property type="match status" value="1"/>
</dbReference>
<dbReference type="GO" id="GO:0015138">
    <property type="term" value="F:fumarate transmembrane transporter activity"/>
    <property type="evidence" value="ECO:0007669"/>
    <property type="project" value="TreeGrafter"/>
</dbReference>
<name>B8IWE2_METNO</name>
<dbReference type="InterPro" id="IPR018107">
    <property type="entry name" value="Na-dicarboxylate_symporter_CS"/>
</dbReference>
<dbReference type="KEGG" id="mno:Mnod_8666"/>
<dbReference type="Gene3D" id="1.10.3860.10">
    <property type="entry name" value="Sodium:dicarboxylate symporter"/>
    <property type="match status" value="1"/>
</dbReference>
<dbReference type="GO" id="GO:0015141">
    <property type="term" value="F:succinate transmembrane transporter activity"/>
    <property type="evidence" value="ECO:0007669"/>
    <property type="project" value="TreeGrafter"/>
</dbReference>
<keyword evidence="12" id="KW-1185">Reference proteome</keyword>
<dbReference type="EMBL" id="CP001350">
    <property type="protein sequence ID" value="ACL62732.1"/>
    <property type="molecule type" value="Genomic_DNA"/>
</dbReference>
<dbReference type="InterPro" id="IPR001991">
    <property type="entry name" value="Na-dicarboxylate_symporter"/>
</dbReference>
<keyword evidence="11" id="KW-0614">Plasmid</keyword>
<dbReference type="GO" id="GO:0015366">
    <property type="term" value="F:malate:proton symporter activity"/>
    <property type="evidence" value="ECO:0007669"/>
    <property type="project" value="TreeGrafter"/>
</dbReference>
<protein>
    <submittedName>
        <fullName evidence="11">Sodium:dicarboxylate symporter</fullName>
    </submittedName>
</protein>
<evidence type="ECO:0000256" key="2">
    <source>
        <dbReference type="ARBA" id="ARBA00006148"/>
    </source>
</evidence>
<evidence type="ECO:0000256" key="7">
    <source>
        <dbReference type="ARBA" id="ARBA00022989"/>
    </source>
</evidence>
<comment type="similarity">
    <text evidence="2">Belongs to the dicarboxylate/amino acid:cation symporter (DAACS) (TC 2.A.23) family.</text>
</comment>
<dbReference type="NCBIfam" id="NF002461">
    <property type="entry name" value="PRK01663.1"/>
    <property type="match status" value="1"/>
</dbReference>
<accession>B8IWE2</accession>
<dbReference type="Proteomes" id="UP000008207">
    <property type="component" value="Plasmid pMNOD01"/>
</dbReference>
<evidence type="ECO:0000313" key="12">
    <source>
        <dbReference type="Proteomes" id="UP000008207"/>
    </source>
</evidence>
<dbReference type="SUPFAM" id="SSF118215">
    <property type="entry name" value="Proton glutamate symport protein"/>
    <property type="match status" value="1"/>
</dbReference>
<dbReference type="PANTHER" id="PTHR42865:SF1">
    <property type="entry name" value="AEROBIC C4-DICARBOXYLATE TRANSPORT PROTEIN"/>
    <property type="match status" value="1"/>
</dbReference>
<evidence type="ECO:0000313" key="11">
    <source>
        <dbReference type="EMBL" id="ACL62732.1"/>
    </source>
</evidence>
<geneLocation type="plasmid" evidence="11 12">
    <name>pMNOD01</name>
</geneLocation>
<evidence type="ECO:0000256" key="4">
    <source>
        <dbReference type="ARBA" id="ARBA00022475"/>
    </source>
</evidence>
<feature type="transmembrane region" description="Helical" evidence="10">
    <location>
        <begin position="212"/>
        <end position="237"/>
    </location>
</feature>
<organism evidence="11 12">
    <name type="scientific">Methylobacterium nodulans (strain LMG 21967 / CNCM I-2342 / ORS 2060)</name>
    <dbReference type="NCBI Taxonomy" id="460265"/>
    <lineage>
        <taxon>Bacteria</taxon>
        <taxon>Pseudomonadati</taxon>
        <taxon>Pseudomonadota</taxon>
        <taxon>Alphaproteobacteria</taxon>
        <taxon>Hyphomicrobiales</taxon>
        <taxon>Methylobacteriaceae</taxon>
        <taxon>Methylobacterium</taxon>
    </lineage>
</organism>
<keyword evidence="5 10" id="KW-0812">Transmembrane</keyword>
<dbReference type="PROSITE" id="PS00713">
    <property type="entry name" value="NA_DICARBOXYL_SYMP_1"/>
    <property type="match status" value="1"/>
</dbReference>
<feature type="transmembrane region" description="Helical" evidence="10">
    <location>
        <begin position="101"/>
        <end position="123"/>
    </location>
</feature>
<keyword evidence="4" id="KW-1003">Cell membrane</keyword>
<dbReference type="RefSeq" id="WP_015934266.1">
    <property type="nucleotide sequence ID" value="NC_011892.1"/>
</dbReference>